<evidence type="ECO:0000313" key="1">
    <source>
        <dbReference type="EMBL" id="SET60003.1"/>
    </source>
</evidence>
<dbReference type="STRING" id="426128.SAMN05660297_02898"/>
<gene>
    <name evidence="1" type="ORF">SAMN05660297_02898</name>
</gene>
<dbReference type="AlphaFoldDB" id="A0A1I0FR27"/>
<proteinExistence type="predicted"/>
<name>A0A1I0FR27_9FIRM</name>
<dbReference type="Proteomes" id="UP000199568">
    <property type="component" value="Unassembled WGS sequence"/>
</dbReference>
<accession>A0A1I0FR27</accession>
<evidence type="ECO:0000313" key="2">
    <source>
        <dbReference type="Proteomes" id="UP000199568"/>
    </source>
</evidence>
<keyword evidence="2" id="KW-1185">Reference proteome</keyword>
<organism evidence="1 2">
    <name type="scientific">Natronincola peptidivorans</name>
    <dbReference type="NCBI Taxonomy" id="426128"/>
    <lineage>
        <taxon>Bacteria</taxon>
        <taxon>Bacillati</taxon>
        <taxon>Bacillota</taxon>
        <taxon>Clostridia</taxon>
        <taxon>Peptostreptococcales</taxon>
        <taxon>Natronincolaceae</taxon>
        <taxon>Natronincola</taxon>
    </lineage>
</organism>
<protein>
    <submittedName>
        <fullName evidence="1">Uncharacterized protein</fullName>
    </submittedName>
</protein>
<sequence length="57" mass="6711">MLVEEAMGSSLFIEILYIREKTPIIANERVDFKRHRVNLKKRCCGEGKTLVYKKIKN</sequence>
<dbReference type="EMBL" id="FOHU01000015">
    <property type="protein sequence ID" value="SET60003.1"/>
    <property type="molecule type" value="Genomic_DNA"/>
</dbReference>
<reference evidence="1 2" key="1">
    <citation type="submission" date="2016-10" db="EMBL/GenBank/DDBJ databases">
        <authorList>
            <person name="de Groot N.N."/>
        </authorList>
    </citation>
    <scope>NUCLEOTIDE SEQUENCE [LARGE SCALE GENOMIC DNA]</scope>
    <source>
        <strain evidence="1 2">DSM 18979</strain>
    </source>
</reference>